<evidence type="ECO:0000313" key="1">
    <source>
        <dbReference type="EMBL" id="KAF7832096.1"/>
    </source>
</evidence>
<accession>A0A835C6E5</accession>
<evidence type="ECO:0000313" key="2">
    <source>
        <dbReference type="Proteomes" id="UP000634136"/>
    </source>
</evidence>
<gene>
    <name evidence="1" type="ORF">G2W53_014429</name>
</gene>
<reference evidence="1" key="1">
    <citation type="submission" date="2020-09" db="EMBL/GenBank/DDBJ databases">
        <title>Genome-Enabled Discovery of Anthraquinone Biosynthesis in Senna tora.</title>
        <authorList>
            <person name="Kang S.-H."/>
            <person name="Pandey R.P."/>
            <person name="Lee C.-M."/>
            <person name="Sim J.-S."/>
            <person name="Jeong J.-T."/>
            <person name="Choi B.-S."/>
            <person name="Jung M."/>
            <person name="Ginzburg D."/>
            <person name="Zhao K."/>
            <person name="Won S.Y."/>
            <person name="Oh T.-J."/>
            <person name="Yu Y."/>
            <person name="Kim N.-H."/>
            <person name="Lee O.R."/>
            <person name="Lee T.-H."/>
            <person name="Bashyal P."/>
            <person name="Kim T.-S."/>
            <person name="Lee W.-H."/>
            <person name="Kawkins C."/>
            <person name="Kim C.-K."/>
            <person name="Kim J.S."/>
            <person name="Ahn B.O."/>
            <person name="Rhee S.Y."/>
            <person name="Sohng J.K."/>
        </authorList>
    </citation>
    <scope>NUCLEOTIDE SEQUENCE</scope>
    <source>
        <tissue evidence="1">Leaf</tissue>
    </source>
</reference>
<protein>
    <submittedName>
        <fullName evidence="1">Uncharacterized protein</fullName>
    </submittedName>
</protein>
<name>A0A835C6E5_9FABA</name>
<dbReference type="AlphaFoldDB" id="A0A835C6E5"/>
<comment type="caution">
    <text evidence="1">The sequence shown here is derived from an EMBL/GenBank/DDBJ whole genome shotgun (WGS) entry which is preliminary data.</text>
</comment>
<sequence length="62" mass="7373">MGLVITWKVCEVMSKHILNRKPRLHLERIQEVLIKRVVAQVRQTDPFALHLGIRVDLMLEWD</sequence>
<keyword evidence="2" id="KW-1185">Reference proteome</keyword>
<dbReference type="EMBL" id="JAAIUW010000005">
    <property type="protein sequence ID" value="KAF7832096.1"/>
    <property type="molecule type" value="Genomic_DNA"/>
</dbReference>
<proteinExistence type="predicted"/>
<organism evidence="1 2">
    <name type="scientific">Senna tora</name>
    <dbReference type="NCBI Taxonomy" id="362788"/>
    <lineage>
        <taxon>Eukaryota</taxon>
        <taxon>Viridiplantae</taxon>
        <taxon>Streptophyta</taxon>
        <taxon>Embryophyta</taxon>
        <taxon>Tracheophyta</taxon>
        <taxon>Spermatophyta</taxon>
        <taxon>Magnoliopsida</taxon>
        <taxon>eudicotyledons</taxon>
        <taxon>Gunneridae</taxon>
        <taxon>Pentapetalae</taxon>
        <taxon>rosids</taxon>
        <taxon>fabids</taxon>
        <taxon>Fabales</taxon>
        <taxon>Fabaceae</taxon>
        <taxon>Caesalpinioideae</taxon>
        <taxon>Cassia clade</taxon>
        <taxon>Senna</taxon>
    </lineage>
</organism>
<dbReference type="Proteomes" id="UP000634136">
    <property type="component" value="Unassembled WGS sequence"/>
</dbReference>